<dbReference type="AlphaFoldDB" id="A0ABD0MBU6"/>
<gene>
    <name evidence="1" type="ORF">BaRGS_00000213</name>
</gene>
<sequence>MFLLRGSSGLIFDLSGTLRNQVTSDARKMVRRPPSWGDIAGTIYGDPLPVLGHYSWSEHNMMQGKTVELALAEDNGLDILLLAQRVLLLLYTMT</sequence>
<reference evidence="1 2" key="1">
    <citation type="journal article" date="2023" name="Sci. Data">
        <title>Genome assembly of the Korean intertidal mud-creeper Batillaria attramentaria.</title>
        <authorList>
            <person name="Patra A.K."/>
            <person name="Ho P.T."/>
            <person name="Jun S."/>
            <person name="Lee S.J."/>
            <person name="Kim Y."/>
            <person name="Won Y.J."/>
        </authorList>
    </citation>
    <scope>NUCLEOTIDE SEQUENCE [LARGE SCALE GENOMIC DNA]</scope>
    <source>
        <strain evidence="1">Wonlab-2016</strain>
    </source>
</reference>
<keyword evidence="2" id="KW-1185">Reference proteome</keyword>
<evidence type="ECO:0000313" key="1">
    <source>
        <dbReference type="EMBL" id="KAK7508647.1"/>
    </source>
</evidence>
<dbReference type="Proteomes" id="UP001519460">
    <property type="component" value="Unassembled WGS sequence"/>
</dbReference>
<accession>A0ABD0MBU6</accession>
<protein>
    <submittedName>
        <fullName evidence="1">Uncharacterized protein</fullName>
    </submittedName>
</protein>
<evidence type="ECO:0000313" key="2">
    <source>
        <dbReference type="Proteomes" id="UP001519460"/>
    </source>
</evidence>
<dbReference type="EMBL" id="JACVVK020000001">
    <property type="protein sequence ID" value="KAK7508647.1"/>
    <property type="molecule type" value="Genomic_DNA"/>
</dbReference>
<comment type="caution">
    <text evidence="1">The sequence shown here is derived from an EMBL/GenBank/DDBJ whole genome shotgun (WGS) entry which is preliminary data.</text>
</comment>
<proteinExistence type="predicted"/>
<organism evidence="1 2">
    <name type="scientific">Batillaria attramentaria</name>
    <dbReference type="NCBI Taxonomy" id="370345"/>
    <lineage>
        <taxon>Eukaryota</taxon>
        <taxon>Metazoa</taxon>
        <taxon>Spiralia</taxon>
        <taxon>Lophotrochozoa</taxon>
        <taxon>Mollusca</taxon>
        <taxon>Gastropoda</taxon>
        <taxon>Caenogastropoda</taxon>
        <taxon>Sorbeoconcha</taxon>
        <taxon>Cerithioidea</taxon>
        <taxon>Batillariidae</taxon>
        <taxon>Batillaria</taxon>
    </lineage>
</organism>
<name>A0ABD0MBU6_9CAEN</name>